<keyword evidence="2 7" id="KW-0813">Transport</keyword>
<dbReference type="InterPro" id="IPR008969">
    <property type="entry name" value="CarboxyPept-like_regulatory"/>
</dbReference>
<gene>
    <name evidence="10" type="ORF">SAMN04487894_10499</name>
</gene>
<comment type="similarity">
    <text evidence="7">Belongs to the TonB-dependent receptor family.</text>
</comment>
<dbReference type="SUPFAM" id="SSF56935">
    <property type="entry name" value="Porins"/>
    <property type="match status" value="1"/>
</dbReference>
<dbReference type="PROSITE" id="PS52016">
    <property type="entry name" value="TONB_DEPENDENT_REC_3"/>
    <property type="match status" value="1"/>
</dbReference>
<dbReference type="STRING" id="1285928.SAMN04487894_10499"/>
<keyword evidence="8" id="KW-0732">Signal</keyword>
<feature type="signal peptide" evidence="8">
    <location>
        <begin position="1"/>
        <end position="26"/>
    </location>
</feature>
<evidence type="ECO:0000256" key="7">
    <source>
        <dbReference type="PROSITE-ProRule" id="PRU01360"/>
    </source>
</evidence>
<dbReference type="Gene3D" id="2.40.170.20">
    <property type="entry name" value="TonB-dependent receptor, beta-barrel domain"/>
    <property type="match status" value="1"/>
</dbReference>
<accession>A0A1G6PPD2</accession>
<dbReference type="InterPro" id="IPR036942">
    <property type="entry name" value="Beta-barrel_TonB_sf"/>
</dbReference>
<dbReference type="InterPro" id="IPR012910">
    <property type="entry name" value="Plug_dom"/>
</dbReference>
<evidence type="ECO:0000256" key="6">
    <source>
        <dbReference type="ARBA" id="ARBA00023237"/>
    </source>
</evidence>
<evidence type="ECO:0000256" key="8">
    <source>
        <dbReference type="SAM" id="SignalP"/>
    </source>
</evidence>
<proteinExistence type="inferred from homology"/>
<keyword evidence="11" id="KW-1185">Reference proteome</keyword>
<evidence type="ECO:0000259" key="9">
    <source>
        <dbReference type="Pfam" id="PF07715"/>
    </source>
</evidence>
<evidence type="ECO:0000256" key="3">
    <source>
        <dbReference type="ARBA" id="ARBA00022452"/>
    </source>
</evidence>
<dbReference type="SUPFAM" id="SSF49464">
    <property type="entry name" value="Carboxypeptidase regulatory domain-like"/>
    <property type="match status" value="1"/>
</dbReference>
<evidence type="ECO:0000313" key="11">
    <source>
        <dbReference type="Proteomes" id="UP000198757"/>
    </source>
</evidence>
<keyword evidence="5 7" id="KW-0472">Membrane</keyword>
<evidence type="ECO:0000256" key="2">
    <source>
        <dbReference type="ARBA" id="ARBA00022448"/>
    </source>
</evidence>
<protein>
    <submittedName>
        <fullName evidence="10">CarboxypepD_reg-like domain-containing protein</fullName>
    </submittedName>
</protein>
<dbReference type="Pfam" id="PF07715">
    <property type="entry name" value="Plug"/>
    <property type="match status" value="1"/>
</dbReference>
<name>A0A1G6PPD2_NIADE</name>
<keyword evidence="3 7" id="KW-1134">Transmembrane beta strand</keyword>
<keyword evidence="4 7" id="KW-0812">Transmembrane</keyword>
<evidence type="ECO:0000256" key="5">
    <source>
        <dbReference type="ARBA" id="ARBA00023136"/>
    </source>
</evidence>
<evidence type="ECO:0000256" key="1">
    <source>
        <dbReference type="ARBA" id="ARBA00004571"/>
    </source>
</evidence>
<feature type="domain" description="TonB-dependent receptor plug" evidence="9">
    <location>
        <begin position="274"/>
        <end position="352"/>
    </location>
</feature>
<dbReference type="Proteomes" id="UP000198757">
    <property type="component" value="Unassembled WGS sequence"/>
</dbReference>
<dbReference type="EMBL" id="FMZO01000004">
    <property type="protein sequence ID" value="SDC81504.1"/>
    <property type="molecule type" value="Genomic_DNA"/>
</dbReference>
<reference evidence="11" key="1">
    <citation type="submission" date="2016-10" db="EMBL/GenBank/DDBJ databases">
        <authorList>
            <person name="Varghese N."/>
            <person name="Submissions S."/>
        </authorList>
    </citation>
    <scope>NUCLEOTIDE SEQUENCE [LARGE SCALE GENOMIC DNA]</scope>
    <source>
        <strain evidence="11">DSM 25811 / CCM 8410 / LMG 26954 / E90</strain>
    </source>
</reference>
<keyword evidence="6 7" id="KW-0998">Cell outer membrane</keyword>
<organism evidence="10 11">
    <name type="scientific">Niabella drilacis (strain DSM 25811 / CCM 8410 / CCUG 62505 / LMG 26954 / E90)</name>
    <dbReference type="NCBI Taxonomy" id="1285928"/>
    <lineage>
        <taxon>Bacteria</taxon>
        <taxon>Pseudomonadati</taxon>
        <taxon>Bacteroidota</taxon>
        <taxon>Chitinophagia</taxon>
        <taxon>Chitinophagales</taxon>
        <taxon>Chitinophagaceae</taxon>
        <taxon>Niabella</taxon>
    </lineage>
</organism>
<evidence type="ECO:0000256" key="4">
    <source>
        <dbReference type="ARBA" id="ARBA00022692"/>
    </source>
</evidence>
<sequence>MLKRLFIFIFFSSLCTAITAQTTVSAAQDSIFVKAYFSQLEQESGYFFYYNREQIDSIKIPTPPAGGSLSEQLQHALSKTMLAYAVDHHGKKVYITGNLKIQLSLPAGTYYRTGAAIPASKTAPSADYGLNDKDRKIITSEEKIYEIGNRNGLHHSQALLTGNIKSARTGEPYPNASIAIDNAYFANSDAYGNYSLSIPPGKHVLNIVGLGIREMNLNLVVYTDGRMDVSVQEQVPTLKEVIVSSTQTRNIRNVQMGVARLSIQEIKRIPTVFGEADILRAVTTLPGVKTVGEASTGFNVRGGSTDQNLILFNDATIYNPAHFFGMFAAFNPEIVKDVELYKSSIPAKYGGRLASVLDVNSREGNKKQLTGSAGIGLITSRLQLEGPIVKDKTSFIFGGRTTYANWLINLLPKEYDQSRASFQDLNLGISHRIDSGSSIYLNAYYSNDRFNLNNDTTYGYTNRNLSLKWKKNFTRRLQAEFIGGYDYYRYKISADSNIINGFKLFFDIRQLYGKLNFVYFMNQKHSFDFGLSSLSYLLQPGTFDPASSQSLVRPDTVSAERALENAVYVTHRFNATGQLSFSTGIRYSFYSYLGPQDVSNYREGHPLTDDTRTGITHYNKGKFINNYQGPEIRFSMRYAFTPTFSIKAGYNTLRQYIHLLSNTTVISPTDIWKLSDPNIRPQIGDQVSIGFYKNLKSNTIETSVELYYKNIKNYLDYKPGATLLLNHHIETDVISTKGKAYGLEFLIKKPVGKLNGWVGYTYSRILLRSTDQSLGFVVNNGADYPANYDKPHDITIVGNFRINHRFSLSLNSTYSTGRPITYPIGRFYYQGSERMLYSDRNQYRIPDYYRTDFSMNIDGNHKVHQKTHNSWTIGVYNLLGRRNPYSVYFISENGAVNGYKLSIFGSAIPFINYNIRF</sequence>
<dbReference type="InterPro" id="IPR039426">
    <property type="entry name" value="TonB-dep_rcpt-like"/>
</dbReference>
<comment type="subcellular location">
    <subcellularLocation>
        <location evidence="1 7">Cell outer membrane</location>
        <topology evidence="1 7">Multi-pass membrane protein</topology>
    </subcellularLocation>
</comment>
<dbReference type="AlphaFoldDB" id="A0A1G6PPD2"/>
<dbReference type="Gene3D" id="2.170.130.10">
    <property type="entry name" value="TonB-dependent receptor, plug domain"/>
    <property type="match status" value="1"/>
</dbReference>
<feature type="chain" id="PRO_5011602843" evidence="8">
    <location>
        <begin position="27"/>
        <end position="917"/>
    </location>
</feature>
<dbReference type="Gene3D" id="2.60.40.1120">
    <property type="entry name" value="Carboxypeptidase-like, regulatory domain"/>
    <property type="match status" value="1"/>
</dbReference>
<dbReference type="GO" id="GO:0009279">
    <property type="term" value="C:cell outer membrane"/>
    <property type="evidence" value="ECO:0007669"/>
    <property type="project" value="UniProtKB-SubCell"/>
</dbReference>
<dbReference type="OrthoDB" id="9803050at2"/>
<dbReference type="InterPro" id="IPR037066">
    <property type="entry name" value="Plug_dom_sf"/>
</dbReference>
<evidence type="ECO:0000313" key="10">
    <source>
        <dbReference type="EMBL" id="SDC81504.1"/>
    </source>
</evidence>
<dbReference type="RefSeq" id="WP_090389724.1">
    <property type="nucleotide sequence ID" value="NZ_FMZO01000004.1"/>
</dbReference>